<feature type="transmembrane region" description="Helical" evidence="1">
    <location>
        <begin position="31"/>
        <end position="46"/>
    </location>
</feature>
<dbReference type="AlphaFoldDB" id="A0A1F7K9X3"/>
<dbReference type="EMBL" id="MGBG01000017">
    <property type="protein sequence ID" value="OGK64677.1"/>
    <property type="molecule type" value="Genomic_DNA"/>
</dbReference>
<protein>
    <submittedName>
        <fullName evidence="2">Uncharacterized protein</fullName>
    </submittedName>
</protein>
<organism evidence="2 3">
    <name type="scientific">Candidatus Roizmanbacteria bacterium RIFOXYA1_FULL_41_12</name>
    <dbReference type="NCBI Taxonomy" id="1802082"/>
    <lineage>
        <taxon>Bacteria</taxon>
        <taxon>Candidatus Roizmaniibacteriota</taxon>
    </lineage>
</organism>
<accession>A0A1F7K9X3</accession>
<evidence type="ECO:0000313" key="2">
    <source>
        <dbReference type="EMBL" id="OGK64677.1"/>
    </source>
</evidence>
<gene>
    <name evidence="2" type="ORF">A2209_01285</name>
</gene>
<feature type="transmembrane region" description="Helical" evidence="1">
    <location>
        <begin position="7"/>
        <end position="25"/>
    </location>
</feature>
<comment type="caution">
    <text evidence="2">The sequence shown here is derived from an EMBL/GenBank/DDBJ whole genome shotgun (WGS) entry which is preliminary data.</text>
</comment>
<reference evidence="2 3" key="1">
    <citation type="journal article" date="2016" name="Nat. Commun.">
        <title>Thousands of microbial genomes shed light on interconnected biogeochemical processes in an aquifer system.</title>
        <authorList>
            <person name="Anantharaman K."/>
            <person name="Brown C.T."/>
            <person name="Hug L.A."/>
            <person name="Sharon I."/>
            <person name="Castelle C.J."/>
            <person name="Probst A.J."/>
            <person name="Thomas B.C."/>
            <person name="Singh A."/>
            <person name="Wilkins M.J."/>
            <person name="Karaoz U."/>
            <person name="Brodie E.L."/>
            <person name="Williams K.H."/>
            <person name="Hubbard S.S."/>
            <person name="Banfield J.F."/>
        </authorList>
    </citation>
    <scope>NUCLEOTIDE SEQUENCE [LARGE SCALE GENOMIC DNA]</scope>
</reference>
<feature type="transmembrane region" description="Helical" evidence="1">
    <location>
        <begin position="85"/>
        <end position="114"/>
    </location>
</feature>
<keyword evidence="1" id="KW-0812">Transmembrane</keyword>
<keyword evidence="1" id="KW-0472">Membrane</keyword>
<evidence type="ECO:0000256" key="1">
    <source>
        <dbReference type="SAM" id="Phobius"/>
    </source>
</evidence>
<name>A0A1F7K9X3_9BACT</name>
<feature type="transmembrane region" description="Helical" evidence="1">
    <location>
        <begin position="126"/>
        <end position="143"/>
    </location>
</feature>
<keyword evidence="1" id="KW-1133">Transmembrane helix</keyword>
<evidence type="ECO:0000313" key="3">
    <source>
        <dbReference type="Proteomes" id="UP000178450"/>
    </source>
</evidence>
<dbReference type="Proteomes" id="UP000178450">
    <property type="component" value="Unassembled WGS sequence"/>
</dbReference>
<sequence>MPKKPLIFQIIGVVFTLVLAVIFSVSSLAKYDLQLVALLFIIYFFTKRRFGHSSGMLYFEAWLFVFIITSTVFSTGGVVSPFFFLLYFLLFAVALILDPLVGLVLTITLVIMFLSLSNFSANLKELLPVLSLPFIAPFAKYLGDLQRRYFQQKNELKHLEKARQKSNNLQAYEKEQTLIFLNTVFQSHLDDINDRLKNFMGDSDLEYLKHKVEELEKAFDSFEDYIEKLN</sequence>
<proteinExistence type="predicted"/>
<feature type="transmembrane region" description="Helical" evidence="1">
    <location>
        <begin position="58"/>
        <end position="79"/>
    </location>
</feature>